<reference evidence="3" key="1">
    <citation type="journal article" date="2017" name="Gigascience">
        <title>The genome draft of coconut (Cocos nucifera).</title>
        <authorList>
            <person name="Xiao Y."/>
            <person name="Xu P."/>
            <person name="Fan H."/>
            <person name="Baudouin L."/>
            <person name="Xia W."/>
            <person name="Bocs S."/>
            <person name="Xu J."/>
            <person name="Li Q."/>
            <person name="Guo A."/>
            <person name="Zhou L."/>
            <person name="Li J."/>
            <person name="Wu Y."/>
            <person name="Ma Z."/>
            <person name="Armero A."/>
            <person name="Issali A.E."/>
            <person name="Liu N."/>
            <person name="Peng M."/>
            <person name="Yang Y."/>
        </authorList>
    </citation>
    <scope>NUCLEOTIDE SEQUENCE</scope>
    <source>
        <tissue evidence="3">Spear leaf of Hainan Tall coconut</tissue>
    </source>
</reference>
<dbReference type="Pfam" id="PF00201">
    <property type="entry name" value="UDPGT"/>
    <property type="match status" value="1"/>
</dbReference>
<evidence type="ECO:0000313" key="4">
    <source>
        <dbReference type="Proteomes" id="UP000797356"/>
    </source>
</evidence>
<organism evidence="3 4">
    <name type="scientific">Cocos nucifera</name>
    <name type="common">Coconut palm</name>
    <dbReference type="NCBI Taxonomy" id="13894"/>
    <lineage>
        <taxon>Eukaryota</taxon>
        <taxon>Viridiplantae</taxon>
        <taxon>Streptophyta</taxon>
        <taxon>Embryophyta</taxon>
        <taxon>Tracheophyta</taxon>
        <taxon>Spermatophyta</taxon>
        <taxon>Magnoliopsida</taxon>
        <taxon>Liliopsida</taxon>
        <taxon>Arecaceae</taxon>
        <taxon>Arecoideae</taxon>
        <taxon>Cocoseae</taxon>
        <taxon>Attaleinae</taxon>
        <taxon>Cocos</taxon>
    </lineage>
</organism>
<dbReference type="EMBL" id="CM017884">
    <property type="protein sequence ID" value="KAG1366715.1"/>
    <property type="molecule type" value="Genomic_DNA"/>
</dbReference>
<gene>
    <name evidence="3" type="ORF">COCNU_13G005050</name>
</gene>
<keyword evidence="4" id="KW-1185">Reference proteome</keyword>
<dbReference type="SUPFAM" id="SSF53756">
    <property type="entry name" value="UDP-Glycosyltransferase/glycogen phosphorylase"/>
    <property type="match status" value="1"/>
</dbReference>
<dbReference type="FunFam" id="3.40.50.2000:FF:000063">
    <property type="entry name" value="Glycosyltransferase"/>
    <property type="match status" value="1"/>
</dbReference>
<dbReference type="AlphaFoldDB" id="A0A8K0ITM8"/>
<evidence type="ECO:0000313" key="3">
    <source>
        <dbReference type="EMBL" id="KAG1366715.1"/>
    </source>
</evidence>
<comment type="caution">
    <text evidence="3">The sequence shown here is derived from an EMBL/GenBank/DDBJ whole genome shotgun (WGS) entry which is preliminary data.</text>
</comment>
<dbReference type="Gene3D" id="3.40.50.2000">
    <property type="entry name" value="Glycogen Phosphorylase B"/>
    <property type="match status" value="2"/>
</dbReference>
<dbReference type="GO" id="GO:0035251">
    <property type="term" value="F:UDP-glucosyltransferase activity"/>
    <property type="evidence" value="ECO:0007669"/>
    <property type="project" value="TreeGrafter"/>
</dbReference>
<sequence length="461" mass="50562">MIPVLETARIAAERGVKATIVTTLANAHLVQPTVDRANSSISPSQPLMELRIIPFPASEFGLPEGCENLSVLPVSLAANFFNAVNALRAPLDALFRDLRPLDALISDALLHWTTDLAANHGVPRIIFQTSGLFPVCAANDLHLHRPHESISSPSETFSIPGFPHPIKLTRAMLPEVFDFPFILDLLREAELSSYGAIVNTFYALEPDYADHYNKLGPRKVFLVGPVNLAGAQPTTDKKDDNPGLGRDATLRWLDGKEDHSVAYVSFGTTCRFSDEQLRELALGLEAGGHPFVWALRAEGEAWMPEGYEKRVAGRGLVVREWVPQPEILAHRAVGGFVVHCGWSSMMEGICAGVAMATWPLHSEQFVNERFVVDVLRIGWPVWEGFKSVADREKVVVPAAAVARAVARLMGGGDEMAAMRGRVRKLAEMGRRAVAEGGSSYEDMSRLIKELMARRDENGKSE</sequence>
<name>A0A8K0ITM8_COCNU</name>
<dbReference type="CDD" id="cd03784">
    <property type="entry name" value="GT1_Gtf-like"/>
    <property type="match status" value="1"/>
</dbReference>
<accession>A0A8K0ITM8</accession>
<evidence type="ECO:0000256" key="2">
    <source>
        <dbReference type="ARBA" id="ARBA00022679"/>
    </source>
</evidence>
<proteinExistence type="inferred from homology"/>
<dbReference type="Proteomes" id="UP000797356">
    <property type="component" value="Chromosome 13"/>
</dbReference>
<evidence type="ECO:0000256" key="1">
    <source>
        <dbReference type="ARBA" id="ARBA00009995"/>
    </source>
</evidence>
<dbReference type="PANTHER" id="PTHR48047:SF19">
    <property type="entry name" value="GLYCOSYLTRANSFERASE"/>
    <property type="match status" value="1"/>
</dbReference>
<dbReference type="OrthoDB" id="5835829at2759"/>
<reference evidence="3" key="2">
    <citation type="submission" date="2019-07" db="EMBL/GenBank/DDBJ databases">
        <authorList>
            <person name="Yang Y."/>
            <person name="Bocs S."/>
            <person name="Baudouin L."/>
        </authorList>
    </citation>
    <scope>NUCLEOTIDE SEQUENCE</scope>
    <source>
        <tissue evidence="3">Spear leaf of Hainan Tall coconut</tissue>
    </source>
</reference>
<comment type="similarity">
    <text evidence="1">Belongs to the UDP-glycosyltransferase family.</text>
</comment>
<dbReference type="PANTHER" id="PTHR48047">
    <property type="entry name" value="GLYCOSYLTRANSFERASE"/>
    <property type="match status" value="1"/>
</dbReference>
<keyword evidence="2" id="KW-0808">Transferase</keyword>
<protein>
    <submittedName>
        <fullName evidence="3">Scopoletin glucosyltransferase-like</fullName>
    </submittedName>
</protein>
<dbReference type="InterPro" id="IPR002213">
    <property type="entry name" value="UDP_glucos_trans"/>
</dbReference>